<accession>A0A8T0T8I1</accession>
<name>A0A8T0T8I1_PANVG</name>
<organism evidence="1 2">
    <name type="scientific">Panicum virgatum</name>
    <name type="common">Blackwell switchgrass</name>
    <dbReference type="NCBI Taxonomy" id="38727"/>
    <lineage>
        <taxon>Eukaryota</taxon>
        <taxon>Viridiplantae</taxon>
        <taxon>Streptophyta</taxon>
        <taxon>Embryophyta</taxon>
        <taxon>Tracheophyta</taxon>
        <taxon>Spermatophyta</taxon>
        <taxon>Magnoliopsida</taxon>
        <taxon>Liliopsida</taxon>
        <taxon>Poales</taxon>
        <taxon>Poaceae</taxon>
        <taxon>PACMAD clade</taxon>
        <taxon>Panicoideae</taxon>
        <taxon>Panicodae</taxon>
        <taxon>Paniceae</taxon>
        <taxon>Panicinae</taxon>
        <taxon>Panicum</taxon>
        <taxon>Panicum sect. Hiantes</taxon>
    </lineage>
</organism>
<dbReference type="EMBL" id="CM029044">
    <property type="protein sequence ID" value="KAG2604459.1"/>
    <property type="molecule type" value="Genomic_DNA"/>
</dbReference>
<dbReference type="Proteomes" id="UP000823388">
    <property type="component" value="Chromosome 4N"/>
</dbReference>
<reference evidence="1" key="1">
    <citation type="submission" date="2020-05" db="EMBL/GenBank/DDBJ databases">
        <title>WGS assembly of Panicum virgatum.</title>
        <authorList>
            <person name="Lovell J.T."/>
            <person name="Jenkins J."/>
            <person name="Shu S."/>
            <person name="Juenger T.E."/>
            <person name="Schmutz J."/>
        </authorList>
    </citation>
    <scope>NUCLEOTIDE SEQUENCE</scope>
    <source>
        <strain evidence="1">AP13</strain>
    </source>
</reference>
<keyword evidence="2" id="KW-1185">Reference proteome</keyword>
<sequence>MKLDVKPPPQVASTDDQLRLADLQRAFARLEARVVETCGICGEIIVAIDAVAANVREIRRLRAEGLGAELAAPVREVEWAFANLSVLVSRVAAMRGTAVEMGRIRIVRSSGDEAADALAVVLQRIHIGLCQ</sequence>
<dbReference type="AlphaFoldDB" id="A0A8T0T8I1"/>
<comment type="caution">
    <text evidence="1">The sequence shown here is derived from an EMBL/GenBank/DDBJ whole genome shotgun (WGS) entry which is preliminary data.</text>
</comment>
<evidence type="ECO:0000313" key="1">
    <source>
        <dbReference type="EMBL" id="KAG2604459.1"/>
    </source>
</evidence>
<proteinExistence type="predicted"/>
<evidence type="ECO:0000313" key="2">
    <source>
        <dbReference type="Proteomes" id="UP000823388"/>
    </source>
</evidence>
<protein>
    <submittedName>
        <fullName evidence="1">Uncharacterized protein</fullName>
    </submittedName>
</protein>
<gene>
    <name evidence="1" type="ORF">PVAP13_4NG064956</name>
</gene>